<dbReference type="Proteomes" id="UP000663889">
    <property type="component" value="Unassembled WGS sequence"/>
</dbReference>
<dbReference type="EMBL" id="CAJOBD010002656">
    <property type="protein sequence ID" value="CAF3898307.1"/>
    <property type="molecule type" value="Genomic_DNA"/>
</dbReference>
<dbReference type="EMBL" id="CAJNOU010001902">
    <property type="protein sequence ID" value="CAF1266998.1"/>
    <property type="molecule type" value="Genomic_DNA"/>
</dbReference>
<dbReference type="EMBL" id="CAJOBE010002056">
    <property type="protein sequence ID" value="CAF3795817.1"/>
    <property type="molecule type" value="Genomic_DNA"/>
</dbReference>
<dbReference type="EMBL" id="CAJOAX010000655">
    <property type="protein sequence ID" value="CAF3630018.1"/>
    <property type="molecule type" value="Genomic_DNA"/>
</dbReference>
<dbReference type="Proteomes" id="UP000663823">
    <property type="component" value="Unassembled WGS sequence"/>
</dbReference>
<evidence type="ECO:0000313" key="3">
    <source>
        <dbReference type="EMBL" id="CAF1294662.1"/>
    </source>
</evidence>
<dbReference type="Proteomes" id="UP000663864">
    <property type="component" value="Unassembled WGS sequence"/>
</dbReference>
<dbReference type="OrthoDB" id="9981668at2759"/>
<dbReference type="InterPro" id="IPR036397">
    <property type="entry name" value="RNaseH_sf"/>
</dbReference>
<name>A0A819B4I5_9BILA</name>
<gene>
    <name evidence="5" type="ORF">FNK824_LOCUS14709</name>
    <name evidence="6" type="ORF">JBS370_LOCUS20737</name>
    <name evidence="4" type="ORF">OTI717_LOCUS8263</name>
    <name evidence="1" type="ORF">RFH988_LOCUS22790</name>
    <name evidence="2" type="ORF">SEV965_LOCUS24547</name>
    <name evidence="3" type="ORF">ZHD862_LOCUS27636</name>
</gene>
<reference evidence="5" key="1">
    <citation type="submission" date="2021-02" db="EMBL/GenBank/DDBJ databases">
        <authorList>
            <person name="Nowell W R."/>
        </authorList>
    </citation>
    <scope>NUCLEOTIDE SEQUENCE</scope>
</reference>
<protein>
    <submittedName>
        <fullName evidence="5">Uncharacterized protein</fullName>
    </submittedName>
</protein>
<dbReference type="Gene3D" id="3.30.420.10">
    <property type="entry name" value="Ribonuclease H-like superfamily/Ribonuclease H"/>
    <property type="match status" value="1"/>
</dbReference>
<accession>A0A819B4I5</accession>
<dbReference type="Proteomes" id="UP000663874">
    <property type="component" value="Unassembled WGS sequence"/>
</dbReference>
<dbReference type="GO" id="GO:0003676">
    <property type="term" value="F:nucleic acid binding"/>
    <property type="evidence" value="ECO:0007669"/>
    <property type="project" value="InterPro"/>
</dbReference>
<dbReference type="Proteomes" id="UP000663882">
    <property type="component" value="Unassembled WGS sequence"/>
</dbReference>
<proteinExistence type="predicted"/>
<evidence type="ECO:0000313" key="7">
    <source>
        <dbReference type="Proteomes" id="UP000663874"/>
    </source>
</evidence>
<evidence type="ECO:0000313" key="1">
    <source>
        <dbReference type="EMBL" id="CAF1167632.1"/>
    </source>
</evidence>
<dbReference type="EMBL" id="CAJNOO010001538">
    <property type="protein sequence ID" value="CAF1167632.1"/>
    <property type="molecule type" value="Genomic_DNA"/>
</dbReference>
<comment type="caution">
    <text evidence="5">The sequence shown here is derived from an EMBL/GenBank/DDBJ whole genome shotgun (WGS) entry which is preliminary data.</text>
</comment>
<evidence type="ECO:0000313" key="6">
    <source>
        <dbReference type="EMBL" id="CAF3898307.1"/>
    </source>
</evidence>
<evidence type="ECO:0000313" key="2">
    <source>
        <dbReference type="EMBL" id="CAF1266998.1"/>
    </source>
</evidence>
<organism evidence="5 7">
    <name type="scientific">Rotaria sordida</name>
    <dbReference type="NCBI Taxonomy" id="392033"/>
    <lineage>
        <taxon>Eukaryota</taxon>
        <taxon>Metazoa</taxon>
        <taxon>Spiralia</taxon>
        <taxon>Gnathifera</taxon>
        <taxon>Rotifera</taxon>
        <taxon>Eurotatoria</taxon>
        <taxon>Bdelloidea</taxon>
        <taxon>Philodinida</taxon>
        <taxon>Philodinidae</taxon>
        <taxon>Rotaria</taxon>
    </lineage>
</organism>
<dbReference type="AlphaFoldDB" id="A0A819B4I5"/>
<evidence type="ECO:0000313" key="4">
    <source>
        <dbReference type="EMBL" id="CAF3630018.1"/>
    </source>
</evidence>
<sequence>MMNDSFIFFDADVIHPTNITRQHQSIAVGSGDLSCSRTAVRIYKQYSKEGKCSIQTILGITEMVEQLLEYKLQINQVLPRVDDGQFQKIHDYEISAICQAFNSVNQPSHYHVLLDETNDLQLLTFHLYFSDS</sequence>
<evidence type="ECO:0000313" key="5">
    <source>
        <dbReference type="EMBL" id="CAF3795817.1"/>
    </source>
</evidence>
<dbReference type="Proteomes" id="UP000663836">
    <property type="component" value="Unassembled WGS sequence"/>
</dbReference>
<dbReference type="EMBL" id="CAJNOT010002207">
    <property type="protein sequence ID" value="CAF1294662.1"/>
    <property type="molecule type" value="Genomic_DNA"/>
</dbReference>